<evidence type="ECO:0000259" key="7">
    <source>
        <dbReference type="Pfam" id="PF14322"/>
    </source>
</evidence>
<dbReference type="EMBL" id="CP013118">
    <property type="protein sequence ID" value="ALO14539.1"/>
    <property type="molecule type" value="Genomic_DNA"/>
</dbReference>
<dbReference type="RefSeq" id="WP_057952078.1">
    <property type="nucleotide sequence ID" value="NZ_CP013118.1"/>
</dbReference>
<keyword evidence="5" id="KW-0998">Cell outer membrane</keyword>
<reference evidence="8 9" key="1">
    <citation type="submission" date="2015-11" db="EMBL/GenBank/DDBJ databases">
        <title>Description and complete genome sequence of a novel strain predominating in hypersaline microbial mats and representing a new family of the Bacteriodetes phylum.</title>
        <authorList>
            <person name="Spring S."/>
            <person name="Bunk B."/>
            <person name="Sproer C."/>
            <person name="Klenk H.-P."/>
        </authorList>
    </citation>
    <scope>NUCLEOTIDE SEQUENCE [LARGE SCALE GENOMIC DNA]</scope>
    <source>
        <strain evidence="8 9">L21-Spi-D4</strain>
    </source>
</reference>
<evidence type="ECO:0000256" key="1">
    <source>
        <dbReference type="ARBA" id="ARBA00004442"/>
    </source>
</evidence>
<keyword evidence="3" id="KW-0732">Signal</keyword>
<dbReference type="InterPro" id="IPR012944">
    <property type="entry name" value="SusD_RagB_dom"/>
</dbReference>
<feature type="domain" description="SusD-like N-terminal" evidence="7">
    <location>
        <begin position="78"/>
        <end position="208"/>
    </location>
</feature>
<dbReference type="InterPro" id="IPR011990">
    <property type="entry name" value="TPR-like_helical_dom_sf"/>
</dbReference>
<feature type="domain" description="RagB/SusD" evidence="6">
    <location>
        <begin position="407"/>
        <end position="436"/>
    </location>
</feature>
<dbReference type="Pfam" id="PF07980">
    <property type="entry name" value="SusD_RagB"/>
    <property type="match status" value="2"/>
</dbReference>
<dbReference type="Pfam" id="PF14322">
    <property type="entry name" value="SusD-like_3"/>
    <property type="match status" value="1"/>
</dbReference>
<keyword evidence="4" id="KW-0472">Membrane</keyword>
<gene>
    <name evidence="8" type="ORF">L21SP5_00869</name>
</gene>
<keyword evidence="9" id="KW-1185">Reference proteome</keyword>
<comment type="subcellular location">
    <subcellularLocation>
        <location evidence="1">Cell outer membrane</location>
    </subcellularLocation>
</comment>
<evidence type="ECO:0000256" key="4">
    <source>
        <dbReference type="ARBA" id="ARBA00023136"/>
    </source>
</evidence>
<name>A0A0S2HWW4_9BACT</name>
<dbReference type="KEGG" id="blq:L21SP5_00869"/>
<dbReference type="PROSITE" id="PS51257">
    <property type="entry name" value="PROKAR_LIPOPROTEIN"/>
    <property type="match status" value="1"/>
</dbReference>
<evidence type="ECO:0000256" key="3">
    <source>
        <dbReference type="ARBA" id="ARBA00022729"/>
    </source>
</evidence>
<organism evidence="8 9">
    <name type="scientific">Salinivirga cyanobacteriivorans</name>
    <dbReference type="NCBI Taxonomy" id="1307839"/>
    <lineage>
        <taxon>Bacteria</taxon>
        <taxon>Pseudomonadati</taxon>
        <taxon>Bacteroidota</taxon>
        <taxon>Bacteroidia</taxon>
        <taxon>Bacteroidales</taxon>
        <taxon>Salinivirgaceae</taxon>
        <taxon>Salinivirga</taxon>
    </lineage>
</organism>
<evidence type="ECO:0000313" key="8">
    <source>
        <dbReference type="EMBL" id="ALO14539.1"/>
    </source>
</evidence>
<dbReference type="GO" id="GO:0009279">
    <property type="term" value="C:cell outer membrane"/>
    <property type="evidence" value="ECO:0007669"/>
    <property type="project" value="UniProtKB-SubCell"/>
</dbReference>
<dbReference type="CDD" id="cd08977">
    <property type="entry name" value="SusD"/>
    <property type="match status" value="1"/>
</dbReference>
<evidence type="ECO:0000313" key="9">
    <source>
        <dbReference type="Proteomes" id="UP000064893"/>
    </source>
</evidence>
<accession>A0A0S2HWW4</accession>
<protein>
    <submittedName>
        <fullName evidence="8">SusD family protein</fullName>
    </submittedName>
</protein>
<evidence type="ECO:0000259" key="6">
    <source>
        <dbReference type="Pfam" id="PF07980"/>
    </source>
</evidence>
<evidence type="ECO:0000256" key="5">
    <source>
        <dbReference type="ARBA" id="ARBA00023237"/>
    </source>
</evidence>
<proteinExistence type="inferred from homology"/>
<dbReference type="STRING" id="1307839.L21SP5_00869"/>
<dbReference type="Proteomes" id="UP000064893">
    <property type="component" value="Chromosome"/>
</dbReference>
<evidence type="ECO:0000256" key="2">
    <source>
        <dbReference type="ARBA" id="ARBA00006275"/>
    </source>
</evidence>
<dbReference type="InterPro" id="IPR033985">
    <property type="entry name" value="SusD-like_N"/>
</dbReference>
<comment type="similarity">
    <text evidence="2">Belongs to the SusD family.</text>
</comment>
<sequence length="436" mass="49373">MKNLIYILIALSFAACDVTDIDPKGDIPQDLAFTDESSVRATIAGCYDNLQSSSYYGRNYLVLPDLLANNLNHTGTTQEYAEFTNNSVQSDNFIIDGIWSSIYDGINRANMVIHFIDDAGLSNDDKNLYLAHAYFIRAFNHFNLVRMFGAVPVKTAPSTDPAQDFNAPRTSVDSVYMYIETDLNKARNYIAEIFTGSATPAVIKALYARMALYQGEWSEAKAYADTVISNYGYSIVPAFADLYPANNNPESIFQAQFSEQDNNILAQYFYPTSEGGRHEFTPSDSILSAFEAGDVRFDESISEHPDDGLYVDKYRELETRSDNVYLFRLAEMYLIRAEAETMLNGDVTAIQDDINTIRNRAGVDSTNVTDYNQLQELILQERRREFTFEGHYWFDLVRTGKAIDELETVTSTEQYLMPIPLSEMQTNDRMTQNPGY</sequence>
<dbReference type="Gene3D" id="1.25.40.390">
    <property type="match status" value="1"/>
</dbReference>
<feature type="domain" description="RagB/SusD" evidence="6">
    <location>
        <begin position="312"/>
        <end position="402"/>
    </location>
</feature>
<dbReference type="SUPFAM" id="SSF48452">
    <property type="entry name" value="TPR-like"/>
    <property type="match status" value="1"/>
</dbReference>
<dbReference type="AlphaFoldDB" id="A0A0S2HWW4"/>